<reference evidence="1 2" key="1">
    <citation type="journal article" date="2022" name="Plant J.">
        <title>Chromosome-level genome of Camellia lanceoleosa provides a valuable resource for understanding genome evolution and self-incompatibility.</title>
        <authorList>
            <person name="Gong W."/>
            <person name="Xiao S."/>
            <person name="Wang L."/>
            <person name="Liao Z."/>
            <person name="Chang Y."/>
            <person name="Mo W."/>
            <person name="Hu G."/>
            <person name="Li W."/>
            <person name="Zhao G."/>
            <person name="Zhu H."/>
            <person name="Hu X."/>
            <person name="Ji K."/>
            <person name="Xiang X."/>
            <person name="Song Q."/>
            <person name="Yuan D."/>
            <person name="Jin S."/>
            <person name="Zhang L."/>
        </authorList>
    </citation>
    <scope>NUCLEOTIDE SEQUENCE [LARGE SCALE GENOMIC DNA]</scope>
    <source>
        <strain evidence="1">SQ_2022a</strain>
    </source>
</reference>
<dbReference type="EMBL" id="CM045761">
    <property type="protein sequence ID" value="KAI8015963.1"/>
    <property type="molecule type" value="Genomic_DNA"/>
</dbReference>
<keyword evidence="2" id="KW-1185">Reference proteome</keyword>
<sequence length="200" mass="23494">MRERLGFRETKKKRTRKRLGFRKKKKKEERRGSNGGWTVMWGLPEKGWGSGVSYIFMAPPSLSAPPLQFPDETTHTFQVVDRDQNDSINELELQEALSLHYPRFCLQTIQLLMRRLINCLARNLREALKCLRYVVPPSVITVLISKYNNRSFYHQGRLDFDCFVQCGMLVKKFMEKDSFRMGLTLTYAELMSMILPFPFL</sequence>
<organism evidence="1 2">
    <name type="scientific">Camellia lanceoleosa</name>
    <dbReference type="NCBI Taxonomy" id="1840588"/>
    <lineage>
        <taxon>Eukaryota</taxon>
        <taxon>Viridiplantae</taxon>
        <taxon>Streptophyta</taxon>
        <taxon>Embryophyta</taxon>
        <taxon>Tracheophyta</taxon>
        <taxon>Spermatophyta</taxon>
        <taxon>Magnoliopsida</taxon>
        <taxon>eudicotyledons</taxon>
        <taxon>Gunneridae</taxon>
        <taxon>Pentapetalae</taxon>
        <taxon>asterids</taxon>
        <taxon>Ericales</taxon>
        <taxon>Theaceae</taxon>
        <taxon>Camellia</taxon>
    </lineage>
</organism>
<name>A0ACC0HR91_9ERIC</name>
<accession>A0ACC0HR91</accession>
<comment type="caution">
    <text evidence="1">The sequence shown here is derived from an EMBL/GenBank/DDBJ whole genome shotgun (WGS) entry which is preliminary data.</text>
</comment>
<evidence type="ECO:0000313" key="1">
    <source>
        <dbReference type="EMBL" id="KAI8015963.1"/>
    </source>
</evidence>
<dbReference type="Proteomes" id="UP001060215">
    <property type="component" value="Chromosome 4"/>
</dbReference>
<proteinExistence type="predicted"/>
<gene>
    <name evidence="1" type="ORF">LOK49_LG05G00978</name>
</gene>
<protein>
    <submittedName>
        <fullName evidence="1">Calcium-binding protein CBP</fullName>
    </submittedName>
</protein>
<evidence type="ECO:0000313" key="2">
    <source>
        <dbReference type="Proteomes" id="UP001060215"/>
    </source>
</evidence>